<evidence type="ECO:0000256" key="2">
    <source>
        <dbReference type="ARBA" id="ARBA00022741"/>
    </source>
</evidence>
<dbReference type="InterPro" id="IPR038005">
    <property type="entry name" value="RX-like_CC"/>
</dbReference>
<dbReference type="Pfam" id="PF18052">
    <property type="entry name" value="Rx_N"/>
    <property type="match status" value="1"/>
</dbReference>
<evidence type="ECO:0000259" key="4">
    <source>
        <dbReference type="Pfam" id="PF18052"/>
    </source>
</evidence>
<name>A0A822ZVU2_NELNU</name>
<dbReference type="EMBL" id="DUZY01000008">
    <property type="protein sequence ID" value="DAD47445.1"/>
    <property type="molecule type" value="Genomic_DNA"/>
</dbReference>
<sequence length="51" mass="5723">MVDSVISCVVTKLGDLLIQEAVLLSEVKDQVEGLQTKLRRMQCFLKDVDTN</sequence>
<keyword evidence="2" id="KW-0547">Nucleotide-binding</keyword>
<reference evidence="5 6" key="1">
    <citation type="journal article" date="2020" name="Mol. Biol. Evol.">
        <title>Distinct Expression and Methylation Patterns for Genes with Different Fates following a Single Whole-Genome Duplication in Flowering Plants.</title>
        <authorList>
            <person name="Shi T."/>
            <person name="Rahmani R.S."/>
            <person name="Gugger P.F."/>
            <person name="Wang M."/>
            <person name="Li H."/>
            <person name="Zhang Y."/>
            <person name="Li Z."/>
            <person name="Wang Q."/>
            <person name="Van de Peer Y."/>
            <person name="Marchal K."/>
            <person name="Chen J."/>
        </authorList>
    </citation>
    <scope>NUCLEOTIDE SEQUENCE [LARGE SCALE GENOMIC DNA]</scope>
    <source>
        <tissue evidence="5">Leaf</tissue>
    </source>
</reference>
<organism evidence="5 6">
    <name type="scientific">Nelumbo nucifera</name>
    <name type="common">Sacred lotus</name>
    <dbReference type="NCBI Taxonomy" id="4432"/>
    <lineage>
        <taxon>Eukaryota</taxon>
        <taxon>Viridiplantae</taxon>
        <taxon>Streptophyta</taxon>
        <taxon>Embryophyta</taxon>
        <taxon>Tracheophyta</taxon>
        <taxon>Spermatophyta</taxon>
        <taxon>Magnoliopsida</taxon>
        <taxon>Proteales</taxon>
        <taxon>Nelumbonaceae</taxon>
        <taxon>Nelumbo</taxon>
    </lineage>
</organism>
<dbReference type="GO" id="GO:0000166">
    <property type="term" value="F:nucleotide binding"/>
    <property type="evidence" value="ECO:0007669"/>
    <property type="project" value="UniProtKB-KW"/>
</dbReference>
<keyword evidence="1" id="KW-0677">Repeat</keyword>
<feature type="domain" description="Disease resistance N-terminal" evidence="4">
    <location>
        <begin position="5"/>
        <end position="49"/>
    </location>
</feature>
<dbReference type="AlphaFoldDB" id="A0A822ZVU2"/>
<keyword evidence="3" id="KW-0611">Plant defense</keyword>
<dbReference type="GO" id="GO:0006952">
    <property type="term" value="P:defense response"/>
    <property type="evidence" value="ECO:0007669"/>
    <property type="project" value="UniProtKB-KW"/>
</dbReference>
<dbReference type="InterPro" id="IPR041118">
    <property type="entry name" value="Rx_N"/>
</dbReference>
<dbReference type="Proteomes" id="UP000607653">
    <property type="component" value="Unassembled WGS sequence"/>
</dbReference>
<dbReference type="CDD" id="cd14798">
    <property type="entry name" value="RX-CC_like"/>
    <property type="match status" value="1"/>
</dbReference>
<evidence type="ECO:0000313" key="6">
    <source>
        <dbReference type="Proteomes" id="UP000607653"/>
    </source>
</evidence>
<protein>
    <recommendedName>
        <fullName evidence="4">Disease resistance N-terminal domain-containing protein</fullName>
    </recommendedName>
</protein>
<dbReference type="Gene3D" id="1.20.5.4130">
    <property type="match status" value="1"/>
</dbReference>
<proteinExistence type="predicted"/>
<evidence type="ECO:0000256" key="1">
    <source>
        <dbReference type="ARBA" id="ARBA00022737"/>
    </source>
</evidence>
<evidence type="ECO:0000256" key="3">
    <source>
        <dbReference type="ARBA" id="ARBA00022821"/>
    </source>
</evidence>
<comment type="caution">
    <text evidence="5">The sequence shown here is derived from an EMBL/GenBank/DDBJ whole genome shotgun (WGS) entry which is preliminary data.</text>
</comment>
<accession>A0A822ZVU2</accession>
<gene>
    <name evidence="5" type="ORF">HUJ06_017382</name>
</gene>
<evidence type="ECO:0000313" key="5">
    <source>
        <dbReference type="EMBL" id="DAD47445.1"/>
    </source>
</evidence>
<keyword evidence="6" id="KW-1185">Reference proteome</keyword>